<dbReference type="AlphaFoldDB" id="A0A136Q4W6"/>
<proteinExistence type="predicted"/>
<organism evidence="1 2">
    <name type="scientific">Christensenella minuta</name>
    <dbReference type="NCBI Taxonomy" id="626937"/>
    <lineage>
        <taxon>Bacteria</taxon>
        <taxon>Bacillati</taxon>
        <taxon>Bacillota</taxon>
        <taxon>Clostridia</taxon>
        <taxon>Christensenellales</taxon>
        <taxon>Christensenellaceae</taxon>
        <taxon>Christensenella</taxon>
    </lineage>
</organism>
<evidence type="ECO:0000313" key="2">
    <source>
        <dbReference type="Proteomes" id="UP000070366"/>
    </source>
</evidence>
<dbReference type="EMBL" id="LSZW01000057">
    <property type="protein sequence ID" value="KXK65690.1"/>
    <property type="molecule type" value="Genomic_DNA"/>
</dbReference>
<name>A0A136Q4W6_9FIRM</name>
<protein>
    <submittedName>
        <fullName evidence="1">Uncharacterized protein</fullName>
    </submittedName>
</protein>
<sequence length="69" mass="7869">MEYKVIVRDRETGEEKYIKGLNRADSEKEALTQARDAGKQVYISWADANGRSGYLNRDGMTDKCPGEPW</sequence>
<dbReference type="Proteomes" id="UP000070366">
    <property type="component" value="Unassembled WGS sequence"/>
</dbReference>
<gene>
    <name evidence="1" type="ORF">HMPREF3293_01412</name>
</gene>
<dbReference type="OrthoDB" id="2087185at2"/>
<evidence type="ECO:0000313" key="1">
    <source>
        <dbReference type="EMBL" id="KXK65690.1"/>
    </source>
</evidence>
<keyword evidence="2" id="KW-1185">Reference proteome</keyword>
<comment type="caution">
    <text evidence="1">The sequence shown here is derived from an EMBL/GenBank/DDBJ whole genome shotgun (WGS) entry which is preliminary data.</text>
</comment>
<dbReference type="RefSeq" id="WP_066520885.1">
    <property type="nucleotide sequence ID" value="NZ_CABMOF010000004.1"/>
</dbReference>
<reference evidence="1 2" key="1">
    <citation type="submission" date="2016-02" db="EMBL/GenBank/DDBJ databases">
        <authorList>
            <person name="Wen L."/>
            <person name="He K."/>
            <person name="Yang H."/>
        </authorList>
    </citation>
    <scope>NUCLEOTIDE SEQUENCE [LARGE SCALE GENOMIC DNA]</scope>
    <source>
        <strain evidence="1 2">DSM 22607</strain>
    </source>
</reference>
<dbReference type="KEGG" id="cmiu:B1H56_12085"/>
<accession>A0A136Q4W6</accession>